<protein>
    <submittedName>
        <fullName evidence="3">Uu.00g024410.m01.CDS01</fullName>
    </submittedName>
</protein>
<feature type="transmembrane region" description="Helical" evidence="2">
    <location>
        <begin position="35"/>
        <end position="55"/>
    </location>
</feature>
<evidence type="ECO:0000256" key="1">
    <source>
        <dbReference type="SAM" id="MobiDB-lite"/>
    </source>
</evidence>
<keyword evidence="4" id="KW-1185">Reference proteome</keyword>
<feature type="compositionally biased region" description="Polar residues" evidence="1">
    <location>
        <begin position="236"/>
        <end position="245"/>
    </location>
</feature>
<reference evidence="3" key="1">
    <citation type="submission" date="2023-10" db="EMBL/GenBank/DDBJ databases">
        <authorList>
            <person name="Hackl T."/>
        </authorList>
    </citation>
    <scope>NUCLEOTIDE SEQUENCE</scope>
</reference>
<feature type="region of interest" description="Disordered" evidence="1">
    <location>
        <begin position="224"/>
        <end position="245"/>
    </location>
</feature>
<comment type="caution">
    <text evidence="3">The sequence shown here is derived from an EMBL/GenBank/DDBJ whole genome shotgun (WGS) entry which is preliminary data.</text>
</comment>
<dbReference type="AlphaFoldDB" id="A0AAI8W075"/>
<keyword evidence="2" id="KW-0812">Transmembrane</keyword>
<sequence>MDSQPIDHWLLPTTFSVAIILHGVQLYLLYKEHRFLKHSTILFVVTSIALLSSYYHTDDDTAIYLSISLKALCLHYAVLSKYGVSILPLLEKMFWTRRWAIAISGYGLQTLFTIARVVAKLELGLEILWSLVISDVVVPGLLAYLFCKSARRVNRPLDSRLRYYSSLLFSGLVFLASGFLLGLGAVRVNIFPYTYTLAVLSSAGTIFQAKRAIVQASVTGTLPSNTRDGSLHRPEASSTTAWQPV</sequence>
<dbReference type="EMBL" id="CAUWAG010000020">
    <property type="protein sequence ID" value="CAJ2514322.1"/>
    <property type="molecule type" value="Genomic_DNA"/>
</dbReference>
<gene>
    <name evidence="3" type="ORF">KHLLAP_LOCUS14790</name>
</gene>
<feature type="transmembrane region" description="Helical" evidence="2">
    <location>
        <begin position="99"/>
        <end position="121"/>
    </location>
</feature>
<organism evidence="3 4">
    <name type="scientific">Anthostomella pinea</name>
    <dbReference type="NCBI Taxonomy" id="933095"/>
    <lineage>
        <taxon>Eukaryota</taxon>
        <taxon>Fungi</taxon>
        <taxon>Dikarya</taxon>
        <taxon>Ascomycota</taxon>
        <taxon>Pezizomycotina</taxon>
        <taxon>Sordariomycetes</taxon>
        <taxon>Xylariomycetidae</taxon>
        <taxon>Xylariales</taxon>
        <taxon>Xylariaceae</taxon>
        <taxon>Anthostomella</taxon>
    </lineage>
</organism>
<dbReference type="Proteomes" id="UP001295740">
    <property type="component" value="Unassembled WGS sequence"/>
</dbReference>
<name>A0AAI8W075_9PEZI</name>
<feature type="transmembrane region" description="Helical" evidence="2">
    <location>
        <begin position="190"/>
        <end position="207"/>
    </location>
</feature>
<keyword evidence="2" id="KW-0472">Membrane</keyword>
<evidence type="ECO:0000256" key="2">
    <source>
        <dbReference type="SAM" id="Phobius"/>
    </source>
</evidence>
<keyword evidence="2" id="KW-1133">Transmembrane helix</keyword>
<feature type="transmembrane region" description="Helical" evidence="2">
    <location>
        <begin position="167"/>
        <end position="184"/>
    </location>
</feature>
<proteinExistence type="predicted"/>
<feature type="transmembrane region" description="Helical" evidence="2">
    <location>
        <begin position="61"/>
        <end position="79"/>
    </location>
</feature>
<evidence type="ECO:0000313" key="3">
    <source>
        <dbReference type="EMBL" id="CAJ2514322.1"/>
    </source>
</evidence>
<feature type="transmembrane region" description="Helical" evidence="2">
    <location>
        <begin position="127"/>
        <end position="147"/>
    </location>
</feature>
<accession>A0AAI8W075</accession>
<evidence type="ECO:0000313" key="4">
    <source>
        <dbReference type="Proteomes" id="UP001295740"/>
    </source>
</evidence>
<feature type="transmembrane region" description="Helical" evidence="2">
    <location>
        <begin position="6"/>
        <end position="28"/>
    </location>
</feature>